<feature type="transmembrane region" description="Helical" evidence="7">
    <location>
        <begin position="144"/>
        <end position="166"/>
    </location>
</feature>
<name>A0ABV8XNW9_9DEIO</name>
<keyword evidence="3 7" id="KW-0812">Transmembrane</keyword>
<accession>A0ABV8XNW9</accession>
<dbReference type="Pfam" id="PF13515">
    <property type="entry name" value="FUSC_2"/>
    <property type="match status" value="1"/>
</dbReference>
<evidence type="ECO:0000256" key="6">
    <source>
        <dbReference type="ARBA" id="ARBA00043993"/>
    </source>
</evidence>
<comment type="caution">
    <text evidence="9">The sequence shown here is derived from an EMBL/GenBank/DDBJ whole genome shotgun (WGS) entry which is preliminary data.</text>
</comment>
<dbReference type="PANTHER" id="PTHR30509">
    <property type="entry name" value="P-HYDROXYBENZOIC ACID EFFLUX PUMP SUBUNIT-RELATED"/>
    <property type="match status" value="1"/>
</dbReference>
<organism evidence="9 10">
    <name type="scientific">Deinococcus navajonensis</name>
    <dbReference type="NCBI Taxonomy" id="309884"/>
    <lineage>
        <taxon>Bacteria</taxon>
        <taxon>Thermotogati</taxon>
        <taxon>Deinococcota</taxon>
        <taxon>Deinococci</taxon>
        <taxon>Deinococcales</taxon>
        <taxon>Deinococcaceae</taxon>
        <taxon>Deinococcus</taxon>
    </lineage>
</organism>
<dbReference type="PANTHER" id="PTHR30509:SF9">
    <property type="entry name" value="MULTIDRUG RESISTANCE PROTEIN MDTO"/>
    <property type="match status" value="1"/>
</dbReference>
<dbReference type="EMBL" id="JBHSEH010000020">
    <property type="protein sequence ID" value="MFC4427249.1"/>
    <property type="molecule type" value="Genomic_DNA"/>
</dbReference>
<keyword evidence="5 7" id="KW-0472">Membrane</keyword>
<protein>
    <submittedName>
        <fullName evidence="9">FUSC family protein</fullName>
    </submittedName>
</protein>
<feature type="transmembrane region" description="Helical" evidence="7">
    <location>
        <begin position="416"/>
        <end position="449"/>
    </location>
</feature>
<evidence type="ECO:0000256" key="1">
    <source>
        <dbReference type="ARBA" id="ARBA00004651"/>
    </source>
</evidence>
<evidence type="ECO:0000256" key="3">
    <source>
        <dbReference type="ARBA" id="ARBA00022692"/>
    </source>
</evidence>
<keyword evidence="10" id="KW-1185">Reference proteome</keyword>
<reference evidence="10" key="1">
    <citation type="journal article" date="2019" name="Int. J. Syst. Evol. Microbiol.">
        <title>The Global Catalogue of Microorganisms (GCM) 10K type strain sequencing project: providing services to taxonomists for standard genome sequencing and annotation.</title>
        <authorList>
            <consortium name="The Broad Institute Genomics Platform"/>
            <consortium name="The Broad Institute Genome Sequencing Center for Infectious Disease"/>
            <person name="Wu L."/>
            <person name="Ma J."/>
        </authorList>
    </citation>
    <scope>NUCLEOTIDE SEQUENCE [LARGE SCALE GENOMIC DNA]</scope>
    <source>
        <strain evidence="10">CCUG 56029</strain>
    </source>
</reference>
<feature type="transmembrane region" description="Helical" evidence="7">
    <location>
        <begin position="455"/>
        <end position="475"/>
    </location>
</feature>
<keyword evidence="4 7" id="KW-1133">Transmembrane helix</keyword>
<evidence type="ECO:0000256" key="4">
    <source>
        <dbReference type="ARBA" id="ARBA00022989"/>
    </source>
</evidence>
<dbReference type="InterPro" id="IPR049453">
    <property type="entry name" value="Memb_transporter_dom"/>
</dbReference>
<gene>
    <name evidence="9" type="ORF">ACFOZ9_13620</name>
</gene>
<feature type="domain" description="Integral membrane bound transporter" evidence="8">
    <location>
        <begin position="374"/>
        <end position="498"/>
    </location>
</feature>
<comment type="subcellular location">
    <subcellularLocation>
        <location evidence="1">Cell membrane</location>
        <topology evidence="1">Multi-pass membrane protein</topology>
    </subcellularLocation>
</comment>
<evidence type="ECO:0000313" key="9">
    <source>
        <dbReference type="EMBL" id="MFC4427249.1"/>
    </source>
</evidence>
<sequence>MILKRRSLILRSALRLNWSQFRPWLALRSTLGVALPILLGGVAGHPVWGMVAALGALMAGMASFHGVYRTRARLMVTTSVAMALAAGLGDLVAQDDLLAILGVALISLLLARHTATPHGANTVIIQAFTVQTLLLGFPRPEVGLLGTAGLVLAGGLLQTLLLVLVWPANPRRAERQAVAAAYDGLALFVTSLDSPAPTRLPGVLPLQSARTILTDAQRLGSRPEHHALVQALRRAEALHAALVGFAQADAAVRQTGVAGEQQANATLALLAKLLRTVGQQVRQGQAPHFVLEDLEGLKGLVLTMEKQLPVHNQAAHQEYAQWTGILLVHLQFLQGGAVGTALPAPPAPLAVPSPVWPTVLRGHVLRFTATMTLATAAERLLRLPNGFWIPLTVCLVLRPEFAVTVHRGVTRVAGTLVGVGTALVLMLVIHPTGALLSGLLIVASWLAYALFLTNYALFSAVITVYIILSLSVAGHAGQVLEVSAQRLLATLLGGALALGSYLLWPTWHAPHVGNALWEAVTAQQAYAHSLDRRLQGDVQAPVDERRGHARRWRLRVDDLLQAALVEPHWACALPKAAAHEVVTALNANAAALLAIEAQLEMERPDRQRALRLPLTQCLQVVGHMRSVLQPYAPAQGSS</sequence>
<keyword evidence="2" id="KW-1003">Cell membrane</keyword>
<dbReference type="RefSeq" id="WP_380040544.1">
    <property type="nucleotide sequence ID" value="NZ_JBHSEH010000020.1"/>
</dbReference>
<evidence type="ECO:0000256" key="7">
    <source>
        <dbReference type="SAM" id="Phobius"/>
    </source>
</evidence>
<feature type="transmembrane region" description="Helical" evidence="7">
    <location>
        <begin position="47"/>
        <end position="67"/>
    </location>
</feature>
<evidence type="ECO:0000256" key="2">
    <source>
        <dbReference type="ARBA" id="ARBA00022475"/>
    </source>
</evidence>
<dbReference type="Proteomes" id="UP001595998">
    <property type="component" value="Unassembled WGS sequence"/>
</dbReference>
<comment type="similarity">
    <text evidence="6">Belongs to the YccS/YhfK family.</text>
</comment>
<feature type="transmembrane region" description="Helical" evidence="7">
    <location>
        <begin position="21"/>
        <end position="41"/>
    </location>
</feature>
<evidence type="ECO:0000256" key="5">
    <source>
        <dbReference type="ARBA" id="ARBA00023136"/>
    </source>
</evidence>
<evidence type="ECO:0000313" key="10">
    <source>
        <dbReference type="Proteomes" id="UP001595998"/>
    </source>
</evidence>
<proteinExistence type="inferred from homology"/>
<evidence type="ECO:0000259" key="8">
    <source>
        <dbReference type="Pfam" id="PF13515"/>
    </source>
</evidence>
<feature type="transmembrane region" description="Helical" evidence="7">
    <location>
        <begin position="74"/>
        <end position="91"/>
    </location>
</feature>
<feature type="transmembrane region" description="Helical" evidence="7">
    <location>
        <begin position="487"/>
        <end position="504"/>
    </location>
</feature>